<accession>A0A0F8WT68</accession>
<dbReference type="EMBL" id="LAZR01067476">
    <property type="protein sequence ID" value="KKK51510.1"/>
    <property type="molecule type" value="Genomic_DNA"/>
</dbReference>
<name>A0A0F8WT68_9ZZZZ</name>
<reference evidence="1" key="1">
    <citation type="journal article" date="2015" name="Nature">
        <title>Complex archaea that bridge the gap between prokaryotes and eukaryotes.</title>
        <authorList>
            <person name="Spang A."/>
            <person name="Saw J.H."/>
            <person name="Jorgensen S.L."/>
            <person name="Zaremba-Niedzwiedzka K."/>
            <person name="Martijn J."/>
            <person name="Lind A.E."/>
            <person name="van Eijk R."/>
            <person name="Schleper C."/>
            <person name="Guy L."/>
            <person name="Ettema T.J."/>
        </authorList>
    </citation>
    <scope>NUCLEOTIDE SEQUENCE</scope>
</reference>
<comment type="caution">
    <text evidence="1">The sequence shown here is derived from an EMBL/GenBank/DDBJ whole genome shotgun (WGS) entry which is preliminary data.</text>
</comment>
<protein>
    <submittedName>
        <fullName evidence="1">Uncharacterized protein</fullName>
    </submittedName>
</protein>
<dbReference type="AlphaFoldDB" id="A0A0F8WT68"/>
<evidence type="ECO:0000313" key="1">
    <source>
        <dbReference type="EMBL" id="KKK51510.1"/>
    </source>
</evidence>
<gene>
    <name evidence="1" type="ORF">LCGC14_3114220</name>
</gene>
<proteinExistence type="predicted"/>
<sequence length="113" mass="11623">MGISLGTLTIPNGTKPSNAIGGRQLRTLRSLMVIAPATLTGTITLQVPDGIGSSPTFVNLTRPSGSAGGTEDITIAASKVVTLSDVPMHSIRVNSSDDEGAARAFELFGEEKL</sequence>
<organism evidence="1">
    <name type="scientific">marine sediment metagenome</name>
    <dbReference type="NCBI Taxonomy" id="412755"/>
    <lineage>
        <taxon>unclassified sequences</taxon>
        <taxon>metagenomes</taxon>
        <taxon>ecological metagenomes</taxon>
    </lineage>
</organism>